<keyword evidence="2" id="KW-1185">Reference proteome</keyword>
<dbReference type="EMBL" id="FWFK01000002">
    <property type="protein sequence ID" value="SLN30817.1"/>
    <property type="molecule type" value="Genomic_DNA"/>
</dbReference>
<dbReference type="Proteomes" id="UP000193570">
    <property type="component" value="Unassembled WGS sequence"/>
</dbReference>
<evidence type="ECO:0000313" key="1">
    <source>
        <dbReference type="EMBL" id="SLN30817.1"/>
    </source>
</evidence>
<dbReference type="Pfam" id="PF20044">
    <property type="entry name" value="DUF6446"/>
    <property type="match status" value="1"/>
</dbReference>
<evidence type="ECO:0000313" key="2">
    <source>
        <dbReference type="Proteomes" id="UP000193570"/>
    </source>
</evidence>
<gene>
    <name evidence="1" type="ORF">ROJ8625_01389</name>
</gene>
<dbReference type="RefSeq" id="WP_085791125.1">
    <property type="nucleotide sequence ID" value="NZ_FWFK01000002.1"/>
</dbReference>
<name>A0A1X6YT81_9RHOB</name>
<dbReference type="OrthoDB" id="7819947at2"/>
<organism evidence="1 2">
    <name type="scientific">Roseivivax jejudonensis</name>
    <dbReference type="NCBI Taxonomy" id="1529041"/>
    <lineage>
        <taxon>Bacteria</taxon>
        <taxon>Pseudomonadati</taxon>
        <taxon>Pseudomonadota</taxon>
        <taxon>Alphaproteobacteria</taxon>
        <taxon>Rhodobacterales</taxon>
        <taxon>Roseobacteraceae</taxon>
        <taxon>Roseivivax</taxon>
    </lineage>
</organism>
<dbReference type="InterPro" id="IPR045616">
    <property type="entry name" value="DUF6446"/>
</dbReference>
<proteinExistence type="predicted"/>
<accession>A0A1X6YT81</accession>
<protein>
    <recommendedName>
        <fullName evidence="3">Histidine kinase</fullName>
    </recommendedName>
</protein>
<reference evidence="1 2" key="1">
    <citation type="submission" date="2017-03" db="EMBL/GenBank/DDBJ databases">
        <authorList>
            <person name="Afonso C.L."/>
            <person name="Miller P.J."/>
            <person name="Scott M.A."/>
            <person name="Spackman E."/>
            <person name="Goraichik I."/>
            <person name="Dimitrov K.M."/>
            <person name="Suarez D.L."/>
            <person name="Swayne D.E."/>
        </authorList>
    </citation>
    <scope>NUCLEOTIDE SEQUENCE [LARGE SCALE GENOMIC DNA]</scope>
    <source>
        <strain evidence="1 2">CECT 8625</strain>
    </source>
</reference>
<sequence>MTGKVLTLFLVAAALAAGLAMYYLQVYAFYEDVPENDAEIVLMRAGEDTAEPIPFETFEGIDADSSPIRYRACFSTEVSLEAARERFEAYPDAAPRVAPGWFSCFDAEAIGEMIADGRAGVFLSEANIEYGIDRVVAITEDGFGYVWHEINDCGEKSYDGTPLGEDCPPRPES</sequence>
<dbReference type="AlphaFoldDB" id="A0A1X6YT81"/>
<evidence type="ECO:0008006" key="3">
    <source>
        <dbReference type="Google" id="ProtNLM"/>
    </source>
</evidence>